<dbReference type="InterPro" id="IPR013767">
    <property type="entry name" value="PAS_fold"/>
</dbReference>
<dbReference type="InterPro" id="IPR003661">
    <property type="entry name" value="HisK_dim/P_dom"/>
</dbReference>
<evidence type="ECO:0000313" key="11">
    <source>
        <dbReference type="EMBL" id="AFN73895.1"/>
    </source>
</evidence>
<name>I6Z437_MELRP</name>
<dbReference type="Gene3D" id="3.40.50.2300">
    <property type="match status" value="1"/>
</dbReference>
<dbReference type="InterPro" id="IPR000014">
    <property type="entry name" value="PAS"/>
</dbReference>
<dbReference type="Proteomes" id="UP000009011">
    <property type="component" value="Chromosome"/>
</dbReference>
<dbReference type="InterPro" id="IPR001610">
    <property type="entry name" value="PAC"/>
</dbReference>
<gene>
    <name evidence="11" type="ordered locus">MROS_0652</name>
</gene>
<dbReference type="PRINTS" id="PR00344">
    <property type="entry name" value="BCTRLSENSOR"/>
</dbReference>
<proteinExistence type="predicted"/>
<dbReference type="PANTHER" id="PTHR43304">
    <property type="entry name" value="PHYTOCHROME-LIKE PROTEIN CPH1"/>
    <property type="match status" value="1"/>
</dbReference>
<organism evidence="11 12">
    <name type="scientific">Melioribacter roseus (strain DSM 23840 / JCM 17771 / VKM B-2668 / P3M-2)</name>
    <dbReference type="NCBI Taxonomy" id="1191523"/>
    <lineage>
        <taxon>Bacteria</taxon>
        <taxon>Pseudomonadati</taxon>
        <taxon>Ignavibacteriota</taxon>
        <taxon>Ignavibacteria</taxon>
        <taxon>Ignavibacteriales</taxon>
        <taxon>Melioribacteraceae</taxon>
        <taxon>Melioribacter</taxon>
    </lineage>
</organism>
<evidence type="ECO:0000259" key="9">
    <source>
        <dbReference type="PROSITE" id="PS50112"/>
    </source>
</evidence>
<dbReference type="SUPFAM" id="SSF47384">
    <property type="entry name" value="Homodimeric domain of signal transducing histidine kinase"/>
    <property type="match status" value="1"/>
</dbReference>
<dbReference type="InterPro" id="IPR011006">
    <property type="entry name" value="CheY-like_superfamily"/>
</dbReference>
<dbReference type="EC" id="2.7.13.3" evidence="2"/>
<dbReference type="InterPro" id="IPR035965">
    <property type="entry name" value="PAS-like_dom_sf"/>
</dbReference>
<dbReference type="PROSITE" id="PS50110">
    <property type="entry name" value="RESPONSE_REGULATORY"/>
    <property type="match status" value="1"/>
</dbReference>
<evidence type="ECO:0000256" key="3">
    <source>
        <dbReference type="ARBA" id="ARBA00022553"/>
    </source>
</evidence>
<dbReference type="KEGG" id="mro:MROS_0652"/>
<dbReference type="Pfam" id="PF00989">
    <property type="entry name" value="PAS"/>
    <property type="match status" value="3"/>
</dbReference>
<evidence type="ECO:0000256" key="6">
    <source>
        <dbReference type="PROSITE-ProRule" id="PRU00169"/>
    </source>
</evidence>
<dbReference type="STRING" id="1191523.MROS_0652"/>
<dbReference type="InterPro" id="IPR013655">
    <property type="entry name" value="PAS_fold_3"/>
</dbReference>
<dbReference type="InterPro" id="IPR003594">
    <property type="entry name" value="HATPase_dom"/>
</dbReference>
<comment type="catalytic activity">
    <reaction evidence="1">
        <text>ATP + protein L-histidine = ADP + protein N-phospho-L-histidine.</text>
        <dbReference type="EC" id="2.7.13.3"/>
    </reaction>
</comment>
<dbReference type="EMBL" id="CP003557">
    <property type="protein sequence ID" value="AFN73895.1"/>
    <property type="molecule type" value="Genomic_DNA"/>
</dbReference>
<dbReference type="OrthoDB" id="9811889at2"/>
<dbReference type="NCBIfam" id="TIGR00229">
    <property type="entry name" value="sensory_box"/>
    <property type="match status" value="4"/>
</dbReference>
<dbReference type="Gene3D" id="3.30.565.10">
    <property type="entry name" value="Histidine kinase-like ATPase, C-terminal domain"/>
    <property type="match status" value="1"/>
</dbReference>
<reference evidence="11 12" key="1">
    <citation type="journal article" date="2013" name="PLoS ONE">
        <title>Genomic analysis of Melioribacter roseus, facultatively anaerobic organotrophic bacterium representing a novel deep lineage within Bacteriodetes/Chlorobi group.</title>
        <authorList>
            <person name="Kadnikov V.V."/>
            <person name="Mardanov A.V."/>
            <person name="Podosokorskaya O.A."/>
            <person name="Gavrilov S.N."/>
            <person name="Kublanov I.V."/>
            <person name="Beletsky A.V."/>
            <person name="Bonch-Osmolovskaya E.A."/>
            <person name="Ravin N.V."/>
        </authorList>
    </citation>
    <scope>NUCLEOTIDE SEQUENCE [LARGE SCALE GENOMIC DNA]</scope>
    <source>
        <strain evidence="12">JCM 17771 / P3M-2</strain>
    </source>
</reference>
<dbReference type="SUPFAM" id="SSF55785">
    <property type="entry name" value="PYP-like sensor domain (PAS domain)"/>
    <property type="match status" value="5"/>
</dbReference>
<dbReference type="eggNOG" id="COG2202">
    <property type="taxonomic scope" value="Bacteria"/>
</dbReference>
<dbReference type="RefSeq" id="WP_014855332.1">
    <property type="nucleotide sequence ID" value="NC_018178.1"/>
</dbReference>
<dbReference type="SUPFAM" id="SSF55874">
    <property type="entry name" value="ATPase domain of HSP90 chaperone/DNA topoisomerase II/histidine kinase"/>
    <property type="match status" value="1"/>
</dbReference>
<protein>
    <recommendedName>
        <fullName evidence="2">histidine kinase</fullName>
        <ecNumber evidence="2">2.7.13.3</ecNumber>
    </recommendedName>
</protein>
<evidence type="ECO:0000256" key="5">
    <source>
        <dbReference type="ARBA" id="ARBA00022777"/>
    </source>
</evidence>
<dbReference type="PROSITE" id="PS50113">
    <property type="entry name" value="PAC"/>
    <property type="match status" value="2"/>
</dbReference>
<evidence type="ECO:0000259" key="7">
    <source>
        <dbReference type="PROSITE" id="PS50109"/>
    </source>
</evidence>
<feature type="domain" description="PAS" evidence="9">
    <location>
        <begin position="377"/>
        <end position="430"/>
    </location>
</feature>
<dbReference type="GO" id="GO:0006355">
    <property type="term" value="P:regulation of DNA-templated transcription"/>
    <property type="evidence" value="ECO:0007669"/>
    <property type="project" value="InterPro"/>
</dbReference>
<dbReference type="InterPro" id="IPR004358">
    <property type="entry name" value="Sig_transdc_His_kin-like_C"/>
</dbReference>
<feature type="domain" description="PAS" evidence="9">
    <location>
        <begin position="254"/>
        <end position="324"/>
    </location>
</feature>
<dbReference type="Pfam" id="PF00072">
    <property type="entry name" value="Response_reg"/>
    <property type="match status" value="1"/>
</dbReference>
<dbReference type="PATRIC" id="fig|1191523.3.peg.681"/>
<dbReference type="PROSITE" id="PS50112">
    <property type="entry name" value="PAS"/>
    <property type="match status" value="3"/>
</dbReference>
<sequence length="1118" mass="128298">MTDYSADKYTSGGKMLKLRAMFEAAPVGILIFSNEFKVRFVNQTFFGFKGIAPLESTDITGENIEKIGLFEDKEIFSLLKENQPFEKELYSSVTASGDRMAVLIKYVPVNTERQFEGGIVVLEDIKYRFSGEGNESLNYKKVFESICDCYLICDREGNINYSSKECWRYNFLFDSATLKEEKPGRLSGILFKKLFEQLEKSNATLWTEIPYVKDDKQQIAVIALIPLNGNVLLLVRNKEIDKKEKELLQEEIKELRKYEYIISNMIDAVFLADDFNRIVYWSESAARLFGLKRSEVHGKEVSGLFSKIDRNYLHSISQKLIENKYVEDFIKLGDDEENAEYFTLRIGKLKEGVKEYFVFICADSTFRIRKELELKKSEERFRKIVTHTQEFICILDLNGKIQYANPAMLQSFGYTDQEISSLYFVDLVEPYYLMTNGFSLSDLEERKTETIELPLITKHDQKIYVHASFSTVYDDRGMPLYYNVFLTDISMLKEAEKDLMLIRSIFEASHDGIALINRRKLFLVNEAFVKMFGYKSASEIIGKDPLDFVDVDDIIKVGRNIQSLEEGRESPSRFEFKGIKADEIPIELESSVSSYEAEGEKFIVWSLRDITPQKKALEALRLSEERYRSITENIDESFWTAEKIRGKLVQVFYTPAIEKITGYKPEKFLEDRFLWKKIIHPDDLANVIENLKRLYRFSDKNYEKLEYRIIDSLGNIIWIENKISVRRDDSGRIVKIFGIVNDITMSKRAQDELKRSAAELKELNETKDRFISIISHDLRTPFSSILGFTDFLLNEKDLTEEKRTQYIRFIEESARNMLELVNSLLDWTRLQTGRIKFEPNRINVKQAVDKSIQILSGAALRKGIDLKSELSDNLFIHADENLLLQAINNLVSNAIKFTPTGGAITISAAPDVKNKSVVFSVKDTGTGIKEEDIPKLFKVDTKFTTPGTAGEKGSGLGLSLVREIILKHGGDIHVKSQYGKGSEFIFTVPVSSTTILLVDDIKTDRILYSKLIRNLIEGYTITEAENGKEAIEIVKSASPALIISDHNMPVMNGYDFVKQLTLSDLKFKPPVIILSSDINPSVEEQYKELGVEFVFRKPVNLATFKNAIEKSLRKAFFG</sequence>
<dbReference type="InterPro" id="IPR052162">
    <property type="entry name" value="Sensor_kinase/Photoreceptor"/>
</dbReference>
<feature type="domain" description="Histidine kinase" evidence="7">
    <location>
        <begin position="773"/>
        <end position="992"/>
    </location>
</feature>
<keyword evidence="3 6" id="KW-0597">Phosphoprotein</keyword>
<keyword evidence="4" id="KW-0808">Transferase</keyword>
<dbReference type="SMART" id="SM00387">
    <property type="entry name" value="HATPase_c"/>
    <property type="match status" value="1"/>
</dbReference>
<dbReference type="CDD" id="cd17546">
    <property type="entry name" value="REC_hyHK_CKI1_RcsC-like"/>
    <property type="match status" value="1"/>
</dbReference>
<dbReference type="SMART" id="SM00448">
    <property type="entry name" value="REC"/>
    <property type="match status" value="1"/>
</dbReference>
<dbReference type="SMART" id="SM00086">
    <property type="entry name" value="PAC"/>
    <property type="match status" value="3"/>
</dbReference>
<dbReference type="InterPro" id="IPR001789">
    <property type="entry name" value="Sig_transdc_resp-reg_receiver"/>
</dbReference>
<feature type="domain" description="PAC" evidence="10">
    <location>
        <begin position="449"/>
        <end position="501"/>
    </location>
</feature>
<dbReference type="CDD" id="cd00082">
    <property type="entry name" value="HisKA"/>
    <property type="match status" value="1"/>
</dbReference>
<dbReference type="SMART" id="SM00388">
    <property type="entry name" value="HisKA"/>
    <property type="match status" value="1"/>
</dbReference>
<accession>I6Z437</accession>
<keyword evidence="5 11" id="KW-0418">Kinase</keyword>
<dbReference type="eggNOG" id="COG2205">
    <property type="taxonomic scope" value="Bacteria"/>
</dbReference>
<dbReference type="Pfam" id="PF02518">
    <property type="entry name" value="HATPase_c"/>
    <property type="match status" value="1"/>
</dbReference>
<evidence type="ECO:0000256" key="4">
    <source>
        <dbReference type="ARBA" id="ARBA00022679"/>
    </source>
</evidence>
<evidence type="ECO:0000259" key="8">
    <source>
        <dbReference type="PROSITE" id="PS50110"/>
    </source>
</evidence>
<dbReference type="AlphaFoldDB" id="I6Z437"/>
<dbReference type="GO" id="GO:0000155">
    <property type="term" value="F:phosphorelay sensor kinase activity"/>
    <property type="evidence" value="ECO:0007669"/>
    <property type="project" value="InterPro"/>
</dbReference>
<dbReference type="Gene3D" id="3.30.450.20">
    <property type="entry name" value="PAS domain"/>
    <property type="match status" value="5"/>
</dbReference>
<dbReference type="InterPro" id="IPR036097">
    <property type="entry name" value="HisK_dim/P_sf"/>
</dbReference>
<evidence type="ECO:0000259" key="10">
    <source>
        <dbReference type="PROSITE" id="PS50113"/>
    </source>
</evidence>
<dbReference type="Pfam" id="PF08447">
    <property type="entry name" value="PAS_3"/>
    <property type="match status" value="1"/>
</dbReference>
<dbReference type="InterPro" id="IPR000700">
    <property type="entry name" value="PAS-assoc_C"/>
</dbReference>
<dbReference type="InterPro" id="IPR036890">
    <property type="entry name" value="HATPase_C_sf"/>
</dbReference>
<dbReference type="SUPFAM" id="SSF52172">
    <property type="entry name" value="CheY-like"/>
    <property type="match status" value="1"/>
</dbReference>
<evidence type="ECO:0000256" key="1">
    <source>
        <dbReference type="ARBA" id="ARBA00000085"/>
    </source>
</evidence>
<dbReference type="FunFam" id="3.30.565.10:FF:000006">
    <property type="entry name" value="Sensor histidine kinase WalK"/>
    <property type="match status" value="1"/>
</dbReference>
<dbReference type="SMART" id="SM00091">
    <property type="entry name" value="PAS"/>
    <property type="match status" value="5"/>
</dbReference>
<dbReference type="HOGENOM" id="CLU_280724_0_0_10"/>
<keyword evidence="12" id="KW-1185">Reference proteome</keyword>
<dbReference type="Gene3D" id="1.10.287.130">
    <property type="match status" value="1"/>
</dbReference>
<dbReference type="PROSITE" id="PS50109">
    <property type="entry name" value="HIS_KIN"/>
    <property type="match status" value="1"/>
</dbReference>
<dbReference type="CDD" id="cd00130">
    <property type="entry name" value="PAS"/>
    <property type="match status" value="4"/>
</dbReference>
<feature type="domain" description="PAS" evidence="9">
    <location>
        <begin position="623"/>
        <end position="698"/>
    </location>
</feature>
<feature type="domain" description="PAC" evidence="10">
    <location>
        <begin position="703"/>
        <end position="755"/>
    </location>
</feature>
<evidence type="ECO:0000256" key="2">
    <source>
        <dbReference type="ARBA" id="ARBA00012438"/>
    </source>
</evidence>
<dbReference type="Pfam" id="PF13188">
    <property type="entry name" value="PAS_8"/>
    <property type="match status" value="1"/>
</dbReference>
<feature type="modified residue" description="4-aspartylphosphate" evidence="6">
    <location>
        <position position="1045"/>
    </location>
</feature>
<dbReference type="InterPro" id="IPR005467">
    <property type="entry name" value="His_kinase_dom"/>
</dbReference>
<dbReference type="Pfam" id="PF00512">
    <property type="entry name" value="HisKA"/>
    <property type="match status" value="1"/>
</dbReference>
<evidence type="ECO:0000313" key="12">
    <source>
        <dbReference type="Proteomes" id="UP000009011"/>
    </source>
</evidence>
<dbReference type="eggNOG" id="COG0784">
    <property type="taxonomic scope" value="Bacteria"/>
</dbReference>
<feature type="domain" description="Response regulatory" evidence="8">
    <location>
        <begin position="994"/>
        <end position="1112"/>
    </location>
</feature>
<dbReference type="PANTHER" id="PTHR43304:SF1">
    <property type="entry name" value="PAC DOMAIN-CONTAINING PROTEIN"/>
    <property type="match status" value="1"/>
</dbReference>